<dbReference type="PROSITE" id="PS50112">
    <property type="entry name" value="PAS"/>
    <property type="match status" value="1"/>
</dbReference>
<keyword evidence="6 15" id="KW-0418">Kinase</keyword>
<evidence type="ECO:0000256" key="8">
    <source>
        <dbReference type="ARBA" id="ARBA00023012"/>
    </source>
</evidence>
<evidence type="ECO:0000313" key="15">
    <source>
        <dbReference type="EMBL" id="QTA83577.1"/>
    </source>
</evidence>
<keyword evidence="3" id="KW-0597">Phosphoprotein</keyword>
<dbReference type="PANTHER" id="PTHR45339">
    <property type="entry name" value="HYBRID SIGNAL TRANSDUCTION HISTIDINE KINASE J"/>
    <property type="match status" value="1"/>
</dbReference>
<dbReference type="InterPro" id="IPR003594">
    <property type="entry name" value="HATPase_dom"/>
</dbReference>
<dbReference type="InterPro" id="IPR000014">
    <property type="entry name" value="PAS"/>
</dbReference>
<dbReference type="InterPro" id="IPR004358">
    <property type="entry name" value="Sig_transdc_His_kin-like_C"/>
</dbReference>
<dbReference type="CDD" id="cd00130">
    <property type="entry name" value="PAS"/>
    <property type="match status" value="1"/>
</dbReference>
<dbReference type="PRINTS" id="PR00344">
    <property type="entry name" value="BCTRLSENSOR"/>
</dbReference>
<dbReference type="CDD" id="cd16922">
    <property type="entry name" value="HATPase_EvgS-ArcB-TorS-like"/>
    <property type="match status" value="1"/>
</dbReference>
<sequence>MINLDFLLWILTLCLIILITLSWNRKLSKEIQEHRHTQNRFNESEEKYKHLVELAPDAIVVYQDEIIKYANTACIKIIGAKQPEDIIGRSIWNFVHKDFKEIIKERIRLVIEEKKSTNFTELQFIRLDGQPVITESNISAIIYQGKPAIQAVLRDIAERKQMEQDLRYREASNKALLNAIPDLMFHISGQGDFLQVHGARDELYAEPEKVTGKNIKDILPEYLAAMTMDYIHKTLETGDLQTYKYQLPMHGILCDFEARMVPVASNEIIALVRNITEFRKAKAELIKAKETAEAASRAKSEFLANIGHEIRTPMNAIVGMTHLALETELTNCQKDYLKKISASSYALLGIINDILDFSRIESGRMNIYNAEFNLEDVLNHIFDNFKKKCIQKGIKISFSISHDVPKLLIGDSRRLGQILNNLVSNAVKFTEKGEIKINIENLNKTSDNLELQFSVTDTGIGIPPGKINNLFEAFIQADGSSSRKFGGTGLGLAISRHLVKMMNGEIRVQSSPGKGSIFSFTAQFYLQSMKKDNMSLVKLKNKILELKSEKPLSHTLIYNNPKPCPLLLNRLRELLENGDTDAFKHAETLHKYLADTRYENQASLLVKQVEAYDFEDAKKTLDKISKILI</sequence>
<comment type="subunit">
    <text evidence="9">At low DSF concentrations, interacts with RpfF.</text>
</comment>
<evidence type="ECO:0000256" key="5">
    <source>
        <dbReference type="ARBA" id="ARBA00022741"/>
    </source>
</evidence>
<dbReference type="PROSITE" id="PS50113">
    <property type="entry name" value="PAC"/>
    <property type="match status" value="1"/>
</dbReference>
<dbReference type="FunFam" id="1.10.287.130:FF:000002">
    <property type="entry name" value="Two-component osmosensing histidine kinase"/>
    <property type="match status" value="1"/>
</dbReference>
<evidence type="ECO:0000313" key="16">
    <source>
        <dbReference type="Proteomes" id="UP000663720"/>
    </source>
</evidence>
<dbReference type="Gene3D" id="1.10.287.130">
    <property type="match status" value="1"/>
</dbReference>
<keyword evidence="5" id="KW-0547">Nucleotide-binding</keyword>
<dbReference type="GO" id="GO:0000155">
    <property type="term" value="F:phosphorelay sensor kinase activity"/>
    <property type="evidence" value="ECO:0007669"/>
    <property type="project" value="InterPro"/>
</dbReference>
<keyword evidence="7" id="KW-0067">ATP-binding</keyword>
<evidence type="ECO:0000256" key="3">
    <source>
        <dbReference type="ARBA" id="ARBA00022553"/>
    </source>
</evidence>
<dbReference type="NCBIfam" id="TIGR00229">
    <property type="entry name" value="sensory_box"/>
    <property type="match status" value="1"/>
</dbReference>
<evidence type="ECO:0000259" key="14">
    <source>
        <dbReference type="PROSITE" id="PS50113"/>
    </source>
</evidence>
<evidence type="ECO:0000259" key="12">
    <source>
        <dbReference type="PROSITE" id="PS50109"/>
    </source>
</evidence>
<organism evidence="15 16">
    <name type="scientific">Desulfonema limicola</name>
    <dbReference type="NCBI Taxonomy" id="45656"/>
    <lineage>
        <taxon>Bacteria</taxon>
        <taxon>Pseudomonadati</taxon>
        <taxon>Thermodesulfobacteriota</taxon>
        <taxon>Desulfobacteria</taxon>
        <taxon>Desulfobacterales</taxon>
        <taxon>Desulfococcaceae</taxon>
        <taxon>Desulfonema</taxon>
    </lineage>
</organism>
<dbReference type="InterPro" id="IPR000700">
    <property type="entry name" value="PAS-assoc_C"/>
</dbReference>
<protein>
    <recommendedName>
        <fullName evidence="10">Sensory/regulatory protein RpfC</fullName>
        <ecNumber evidence="2">2.7.13.3</ecNumber>
    </recommendedName>
</protein>
<dbReference type="CDD" id="cd00082">
    <property type="entry name" value="HisKA"/>
    <property type="match status" value="1"/>
</dbReference>
<proteinExistence type="predicted"/>
<evidence type="ECO:0000259" key="13">
    <source>
        <dbReference type="PROSITE" id="PS50112"/>
    </source>
</evidence>
<dbReference type="SUPFAM" id="SSF55874">
    <property type="entry name" value="ATPase domain of HSP90 chaperone/DNA topoisomerase II/histidine kinase"/>
    <property type="match status" value="1"/>
</dbReference>
<keyword evidence="4" id="KW-0808">Transferase</keyword>
<keyword evidence="11" id="KW-0472">Membrane</keyword>
<dbReference type="InterPro" id="IPR036097">
    <property type="entry name" value="HisK_dim/P_sf"/>
</dbReference>
<dbReference type="GO" id="GO:0005524">
    <property type="term" value="F:ATP binding"/>
    <property type="evidence" value="ECO:0007669"/>
    <property type="project" value="UniProtKB-KW"/>
</dbReference>
<dbReference type="EC" id="2.7.13.3" evidence="2"/>
<dbReference type="Gene3D" id="3.30.450.20">
    <property type="entry name" value="PAS domain"/>
    <property type="match status" value="2"/>
</dbReference>
<feature type="domain" description="PAC" evidence="14">
    <location>
        <begin position="118"/>
        <end position="168"/>
    </location>
</feature>
<dbReference type="Pfam" id="PF02518">
    <property type="entry name" value="HATPase_c"/>
    <property type="match status" value="1"/>
</dbReference>
<evidence type="ECO:0000256" key="2">
    <source>
        <dbReference type="ARBA" id="ARBA00012438"/>
    </source>
</evidence>
<reference evidence="15" key="1">
    <citation type="journal article" date="2021" name="Microb. Physiol.">
        <title>Proteogenomic Insights into the Physiology of Marine, Sulfate-Reducing, Filamentous Desulfonema limicola and Desulfonema magnum.</title>
        <authorList>
            <person name="Schnaars V."/>
            <person name="Wohlbrand L."/>
            <person name="Scheve S."/>
            <person name="Hinrichs C."/>
            <person name="Reinhardt R."/>
            <person name="Rabus R."/>
        </authorList>
    </citation>
    <scope>NUCLEOTIDE SEQUENCE</scope>
    <source>
        <strain evidence="15">5ac10</strain>
    </source>
</reference>
<feature type="domain" description="PAS" evidence="13">
    <location>
        <begin position="44"/>
        <end position="114"/>
    </location>
</feature>
<dbReference type="PROSITE" id="PS50109">
    <property type="entry name" value="HIS_KIN"/>
    <property type="match status" value="1"/>
</dbReference>
<dbReference type="Proteomes" id="UP000663720">
    <property type="component" value="Chromosome"/>
</dbReference>
<evidence type="ECO:0000256" key="9">
    <source>
        <dbReference type="ARBA" id="ARBA00064003"/>
    </source>
</evidence>
<dbReference type="SMART" id="SM00387">
    <property type="entry name" value="HATPase_c"/>
    <property type="match status" value="1"/>
</dbReference>
<evidence type="ECO:0000256" key="10">
    <source>
        <dbReference type="ARBA" id="ARBA00068150"/>
    </source>
</evidence>
<accession>A0A975GJL1</accession>
<keyword evidence="11" id="KW-1133">Transmembrane helix</keyword>
<evidence type="ECO:0000256" key="1">
    <source>
        <dbReference type="ARBA" id="ARBA00000085"/>
    </source>
</evidence>
<dbReference type="SUPFAM" id="SSF47384">
    <property type="entry name" value="Homodimeric domain of signal transducing histidine kinase"/>
    <property type="match status" value="1"/>
</dbReference>
<dbReference type="Pfam" id="PF13426">
    <property type="entry name" value="PAS_9"/>
    <property type="match status" value="1"/>
</dbReference>
<dbReference type="InterPro" id="IPR005467">
    <property type="entry name" value="His_kinase_dom"/>
</dbReference>
<dbReference type="InterPro" id="IPR036890">
    <property type="entry name" value="HATPase_C_sf"/>
</dbReference>
<dbReference type="SMART" id="SM00091">
    <property type="entry name" value="PAS"/>
    <property type="match status" value="2"/>
</dbReference>
<keyword evidence="11" id="KW-0812">Transmembrane</keyword>
<dbReference type="SMART" id="SM00388">
    <property type="entry name" value="HisKA"/>
    <property type="match status" value="1"/>
</dbReference>
<dbReference type="RefSeq" id="WP_207689399.1">
    <property type="nucleotide sequence ID" value="NZ_CP061799.1"/>
</dbReference>
<dbReference type="KEGG" id="dli:dnl_59900"/>
<dbReference type="SUPFAM" id="SSF55785">
    <property type="entry name" value="PYP-like sensor domain (PAS domain)"/>
    <property type="match status" value="2"/>
</dbReference>
<dbReference type="InterPro" id="IPR003661">
    <property type="entry name" value="HisK_dim/P_dom"/>
</dbReference>
<evidence type="ECO:0000256" key="6">
    <source>
        <dbReference type="ARBA" id="ARBA00022777"/>
    </source>
</evidence>
<gene>
    <name evidence="15" type="ORF">dnl_59900</name>
</gene>
<feature type="transmembrane region" description="Helical" evidence="11">
    <location>
        <begin position="6"/>
        <end position="23"/>
    </location>
</feature>
<dbReference type="FunFam" id="3.30.565.10:FF:000010">
    <property type="entry name" value="Sensor histidine kinase RcsC"/>
    <property type="match status" value="1"/>
</dbReference>
<keyword evidence="16" id="KW-1185">Reference proteome</keyword>
<dbReference type="Gene3D" id="3.30.565.10">
    <property type="entry name" value="Histidine kinase-like ATPase, C-terminal domain"/>
    <property type="match status" value="1"/>
</dbReference>
<comment type="catalytic activity">
    <reaction evidence="1">
        <text>ATP + protein L-histidine = ADP + protein N-phospho-L-histidine.</text>
        <dbReference type="EC" id="2.7.13.3"/>
    </reaction>
</comment>
<dbReference type="InterPro" id="IPR035965">
    <property type="entry name" value="PAS-like_dom_sf"/>
</dbReference>
<dbReference type="AlphaFoldDB" id="A0A975GJL1"/>
<name>A0A975GJL1_9BACT</name>
<feature type="domain" description="Histidine kinase" evidence="12">
    <location>
        <begin position="305"/>
        <end position="526"/>
    </location>
</feature>
<evidence type="ECO:0000256" key="11">
    <source>
        <dbReference type="SAM" id="Phobius"/>
    </source>
</evidence>
<keyword evidence="8" id="KW-0902">Two-component regulatory system</keyword>
<evidence type="ECO:0000256" key="7">
    <source>
        <dbReference type="ARBA" id="ARBA00022840"/>
    </source>
</evidence>
<dbReference type="Pfam" id="PF00512">
    <property type="entry name" value="HisKA"/>
    <property type="match status" value="1"/>
</dbReference>
<dbReference type="PANTHER" id="PTHR45339:SF1">
    <property type="entry name" value="HYBRID SIGNAL TRANSDUCTION HISTIDINE KINASE J"/>
    <property type="match status" value="1"/>
</dbReference>
<evidence type="ECO:0000256" key="4">
    <source>
        <dbReference type="ARBA" id="ARBA00022679"/>
    </source>
</evidence>
<dbReference type="EMBL" id="CP061799">
    <property type="protein sequence ID" value="QTA83577.1"/>
    <property type="molecule type" value="Genomic_DNA"/>
</dbReference>